<dbReference type="SMART" id="SM00558">
    <property type="entry name" value="JmjC"/>
    <property type="match status" value="1"/>
</dbReference>
<dbReference type="Pfam" id="PF17811">
    <property type="entry name" value="JHD"/>
    <property type="match status" value="1"/>
</dbReference>
<reference evidence="20" key="2">
    <citation type="submission" date="2025-08" db="UniProtKB">
        <authorList>
            <consortium name="Ensembl"/>
        </authorList>
    </citation>
    <scope>IDENTIFICATION</scope>
</reference>
<feature type="compositionally biased region" description="Polar residues" evidence="17">
    <location>
        <begin position="595"/>
        <end position="620"/>
    </location>
</feature>
<evidence type="ECO:0000256" key="13">
    <source>
        <dbReference type="ARBA" id="ARBA00023163"/>
    </source>
</evidence>
<evidence type="ECO:0000256" key="1">
    <source>
        <dbReference type="ARBA" id="ARBA00001954"/>
    </source>
</evidence>
<dbReference type="AlphaFoldDB" id="A0A4W5JUR1"/>
<keyword evidence="7" id="KW-0156">Chromatin regulator</keyword>
<dbReference type="GO" id="GO:0008270">
    <property type="term" value="F:zinc ion binding"/>
    <property type="evidence" value="ECO:0007669"/>
    <property type="project" value="UniProtKB-KW"/>
</dbReference>
<dbReference type="GO" id="GO:0007420">
    <property type="term" value="P:brain development"/>
    <property type="evidence" value="ECO:0007669"/>
    <property type="project" value="UniProtKB-ARBA"/>
</dbReference>
<dbReference type="PANTHER" id="PTHR23123">
    <property type="entry name" value="PHD/F-BOX CONTAINING PROTEIN"/>
    <property type="match status" value="1"/>
</dbReference>
<evidence type="ECO:0000256" key="16">
    <source>
        <dbReference type="PROSITE-ProRule" id="PRU00146"/>
    </source>
</evidence>
<dbReference type="SUPFAM" id="SSF57903">
    <property type="entry name" value="FYVE/PHD zinc finger"/>
    <property type="match status" value="1"/>
</dbReference>
<dbReference type="SMART" id="SM00249">
    <property type="entry name" value="PHD"/>
    <property type="match status" value="1"/>
</dbReference>
<dbReference type="FunFam" id="1.20.58.1360:FF:000003">
    <property type="entry name" value="Lysine-specific demethylase 7A"/>
    <property type="match status" value="1"/>
</dbReference>
<dbReference type="GeneTree" id="ENSGT00940000158039"/>
<evidence type="ECO:0000256" key="7">
    <source>
        <dbReference type="ARBA" id="ARBA00022853"/>
    </source>
</evidence>
<dbReference type="GO" id="GO:0071558">
    <property type="term" value="F:histone H3K27me2/H3K27me3 demethylase activity"/>
    <property type="evidence" value="ECO:0007669"/>
    <property type="project" value="UniProtKB-ARBA"/>
</dbReference>
<evidence type="ECO:0000256" key="17">
    <source>
        <dbReference type="SAM" id="MobiDB-lite"/>
    </source>
</evidence>
<keyword evidence="12" id="KW-0805">Transcription regulation</keyword>
<dbReference type="Ensembl" id="ENSHHUT00000002058.1">
    <property type="protein sequence ID" value="ENSHHUP00000001985.1"/>
    <property type="gene ID" value="ENSHHUG00000001235.1"/>
</dbReference>
<dbReference type="Proteomes" id="UP000314982">
    <property type="component" value="Unassembled WGS sequence"/>
</dbReference>
<evidence type="ECO:0000256" key="14">
    <source>
        <dbReference type="ARBA" id="ARBA00023242"/>
    </source>
</evidence>
<dbReference type="PROSITE" id="PS50016">
    <property type="entry name" value="ZF_PHD_2"/>
    <property type="match status" value="1"/>
</dbReference>
<evidence type="ECO:0000256" key="10">
    <source>
        <dbReference type="ARBA" id="ARBA00023002"/>
    </source>
</evidence>
<dbReference type="PROSITE" id="PS51184">
    <property type="entry name" value="JMJC"/>
    <property type="match status" value="1"/>
</dbReference>
<dbReference type="Pfam" id="PF00628">
    <property type="entry name" value="PHD"/>
    <property type="match status" value="1"/>
</dbReference>
<dbReference type="InterPro" id="IPR001965">
    <property type="entry name" value="Znf_PHD"/>
</dbReference>
<keyword evidence="10" id="KW-0560">Oxidoreductase</keyword>
<evidence type="ECO:0000256" key="9">
    <source>
        <dbReference type="ARBA" id="ARBA00022964"/>
    </source>
</evidence>
<reference evidence="21" key="1">
    <citation type="submission" date="2018-06" db="EMBL/GenBank/DDBJ databases">
        <title>Genome assembly of Danube salmon.</title>
        <authorList>
            <person name="Macqueen D.J."/>
            <person name="Gundappa M.K."/>
        </authorList>
    </citation>
    <scope>NUCLEOTIDE SEQUENCE [LARGE SCALE GENOMIC DNA]</scope>
</reference>
<dbReference type="InterPro" id="IPR003347">
    <property type="entry name" value="JmjC_dom"/>
</dbReference>
<dbReference type="InterPro" id="IPR041070">
    <property type="entry name" value="JHD"/>
</dbReference>
<keyword evidence="11" id="KW-0408">Iron</keyword>
<evidence type="ECO:0000256" key="4">
    <source>
        <dbReference type="ARBA" id="ARBA00022723"/>
    </source>
</evidence>
<dbReference type="FunFam" id="3.30.40.10:FF:000193">
    <property type="entry name" value="lysine-specific demethylase PHF2 isoform X1"/>
    <property type="match status" value="1"/>
</dbReference>
<feature type="domain" description="PHD-type" evidence="18">
    <location>
        <begin position="6"/>
        <end position="57"/>
    </location>
</feature>
<keyword evidence="21" id="KW-1185">Reference proteome</keyword>
<comment type="cofactor">
    <cofactor evidence="1">
        <name>Fe(2+)</name>
        <dbReference type="ChEBI" id="CHEBI:29033"/>
    </cofactor>
</comment>
<dbReference type="InterPro" id="IPR011011">
    <property type="entry name" value="Znf_FYVE_PHD"/>
</dbReference>
<evidence type="ECO:0000256" key="12">
    <source>
        <dbReference type="ARBA" id="ARBA00023015"/>
    </source>
</evidence>
<dbReference type="Pfam" id="PF02373">
    <property type="entry name" value="JmjC"/>
    <property type="match status" value="1"/>
</dbReference>
<dbReference type="SUPFAM" id="SSF51197">
    <property type="entry name" value="Clavaminate synthase-like"/>
    <property type="match status" value="1"/>
</dbReference>
<accession>A0A4W5JUR1</accession>
<evidence type="ECO:0000256" key="11">
    <source>
        <dbReference type="ARBA" id="ARBA00023004"/>
    </source>
</evidence>
<evidence type="ECO:0000259" key="18">
    <source>
        <dbReference type="PROSITE" id="PS50016"/>
    </source>
</evidence>
<feature type="region of interest" description="Disordered" evidence="17">
    <location>
        <begin position="595"/>
        <end position="676"/>
    </location>
</feature>
<evidence type="ECO:0000313" key="21">
    <source>
        <dbReference type="Proteomes" id="UP000314982"/>
    </source>
</evidence>
<name>A0A4W5JUR1_9TELE</name>
<dbReference type="Gene3D" id="1.20.58.1360">
    <property type="match status" value="1"/>
</dbReference>
<dbReference type="InterPro" id="IPR050690">
    <property type="entry name" value="JHDM1_Histone_Demethylase"/>
</dbReference>
<evidence type="ECO:0000256" key="15">
    <source>
        <dbReference type="ARBA" id="ARBA00069186"/>
    </source>
</evidence>
<evidence type="ECO:0000259" key="19">
    <source>
        <dbReference type="PROSITE" id="PS51184"/>
    </source>
</evidence>
<dbReference type="GO" id="GO:0032454">
    <property type="term" value="F:histone H3K9 demethylase activity"/>
    <property type="evidence" value="ECO:0007669"/>
    <property type="project" value="UniProtKB-ARBA"/>
</dbReference>
<evidence type="ECO:0000256" key="5">
    <source>
        <dbReference type="ARBA" id="ARBA00022771"/>
    </source>
</evidence>
<reference evidence="20" key="3">
    <citation type="submission" date="2025-09" db="UniProtKB">
        <authorList>
            <consortium name="Ensembl"/>
        </authorList>
    </citation>
    <scope>IDENTIFICATION</scope>
</reference>
<evidence type="ECO:0000256" key="2">
    <source>
        <dbReference type="ARBA" id="ARBA00004123"/>
    </source>
</evidence>
<keyword evidence="6" id="KW-0862">Zinc</keyword>
<keyword evidence="9" id="KW-0223">Dioxygenase</keyword>
<dbReference type="Gene3D" id="2.60.120.650">
    <property type="entry name" value="Cupin"/>
    <property type="match status" value="1"/>
</dbReference>
<evidence type="ECO:0000256" key="6">
    <source>
        <dbReference type="ARBA" id="ARBA00022833"/>
    </source>
</evidence>
<dbReference type="PROSITE" id="PS01359">
    <property type="entry name" value="ZF_PHD_1"/>
    <property type="match status" value="1"/>
</dbReference>
<feature type="domain" description="JmjC" evidence="19">
    <location>
        <begin position="199"/>
        <end position="355"/>
    </location>
</feature>
<protein>
    <recommendedName>
        <fullName evidence="15">Lysine-specific demethylase 7A</fullName>
    </recommendedName>
</protein>
<keyword evidence="14" id="KW-0539">Nucleus</keyword>
<keyword evidence="13" id="KW-0804">Transcription</keyword>
<organism evidence="20 21">
    <name type="scientific">Hucho hucho</name>
    <name type="common">huchen</name>
    <dbReference type="NCBI Taxonomy" id="62062"/>
    <lineage>
        <taxon>Eukaryota</taxon>
        <taxon>Metazoa</taxon>
        <taxon>Chordata</taxon>
        <taxon>Craniata</taxon>
        <taxon>Vertebrata</taxon>
        <taxon>Euteleostomi</taxon>
        <taxon>Actinopterygii</taxon>
        <taxon>Neopterygii</taxon>
        <taxon>Teleostei</taxon>
        <taxon>Protacanthopterygii</taxon>
        <taxon>Salmoniformes</taxon>
        <taxon>Salmonidae</taxon>
        <taxon>Salmoninae</taxon>
        <taxon>Hucho</taxon>
    </lineage>
</organism>
<proteinExistence type="inferred from homology"/>
<comment type="subcellular location">
    <subcellularLocation>
        <location evidence="2">Nucleus</location>
    </subcellularLocation>
</comment>
<evidence type="ECO:0000256" key="8">
    <source>
        <dbReference type="ARBA" id="ARBA00022902"/>
    </source>
</evidence>
<sequence>MMAAAPLYCVCRQSYDVSRFMIECDICKDWFHGSCVQVEEHHAVDIDVYHCPNCDVQHGPGLMKTRINWHRHDYTEPDDGSRLVQAGTSVFVRELQNRPFPSAAEILVQMQGHQVTQKYLEKQGFSYPITVPQLGGLGLKLPPSSFSVRDVEEYVGGDKIVDVIDVARQADSKMKLREFVKYYYKPHRPKVLNVISLEFSDTKMAELVVVPDIAQKMSWVENYWPDDSFFPKPFVQKYCLMGVKDSYTDFHIDFGGTSVWYHVLWGEKIFYLIKPTQDNLALYEVWSSSPNQSEVFFGDKVDQCYKCVVPQGTTVLIPTGWIHAVLTSQDCMAFGGNFLHNLNIGMQLRCYEMEWRLKTPDLFKFPYFEAICWYVANNLLETLKELREDNCQPPVYLTDGVKALITALKNWLKREVTEQASEVPDHIRPNHLIKELTKEIRYLEEEQRGGSKPMKSQACGPCPLTRSTLDRARHHACRTARRLRHHHDHHHAPKTPSNLEILELHTRQVLKRLEVGPFEEVRALTHYPLPHSACVTHIVPILVCRQRPTSPTTEEEAIEGMLSMAGLLYPQRPEESSTECLAELSQRIQKNKNFMDNQSSGCNSNSSEAWGDQSPSQAASSPLCLDHSSGTDYQYSETSLSPPLHPSKRPAPNTPPISNQATKGKRPKKGMATAKQRLRKILKLSRNNHFLL</sequence>
<keyword evidence="8" id="KW-0524">Neurogenesis</keyword>
<keyword evidence="5 16" id="KW-0863">Zinc-finger</keyword>
<dbReference type="InterPro" id="IPR019786">
    <property type="entry name" value="Zinc_finger_PHD-type_CS"/>
</dbReference>
<evidence type="ECO:0000313" key="20">
    <source>
        <dbReference type="Ensembl" id="ENSHHUP00000001985.1"/>
    </source>
</evidence>
<keyword evidence="4" id="KW-0479">Metal-binding</keyword>
<evidence type="ECO:0000256" key="3">
    <source>
        <dbReference type="ARBA" id="ARBA00006942"/>
    </source>
</evidence>
<dbReference type="InterPro" id="IPR019787">
    <property type="entry name" value="Znf_PHD-finger"/>
</dbReference>
<dbReference type="GO" id="GO:0005634">
    <property type="term" value="C:nucleus"/>
    <property type="evidence" value="ECO:0007669"/>
    <property type="project" value="UniProtKB-SubCell"/>
</dbReference>
<comment type="similarity">
    <text evidence="3">Belongs to the JHDM1 histone demethylase family. JHDM1D subfamily.</text>
</comment>
<feature type="compositionally biased region" description="Polar residues" evidence="17">
    <location>
        <begin position="628"/>
        <end position="641"/>
    </location>
</feature>